<evidence type="ECO:0000256" key="1">
    <source>
        <dbReference type="SAM" id="MobiDB-lite"/>
    </source>
</evidence>
<proteinExistence type="predicted"/>
<sequence>ESDRNQHLWQRGCSKLCQCRSSRAESRRSSGESSRRSSQSSGLEDPQWHGRTVRVQTST</sequence>
<dbReference type="AlphaFoldDB" id="A0A6J4MCC8"/>
<feature type="non-terminal residue" evidence="2">
    <location>
        <position position="59"/>
    </location>
</feature>
<feature type="non-terminal residue" evidence="2">
    <location>
        <position position="1"/>
    </location>
</feature>
<feature type="region of interest" description="Disordered" evidence="1">
    <location>
        <begin position="20"/>
        <end position="59"/>
    </location>
</feature>
<feature type="compositionally biased region" description="Basic and acidic residues" evidence="1">
    <location>
        <begin position="22"/>
        <end position="35"/>
    </location>
</feature>
<gene>
    <name evidence="2" type="ORF">AVDCRST_MAG94-2982</name>
</gene>
<reference evidence="2" key="1">
    <citation type="submission" date="2020-02" db="EMBL/GenBank/DDBJ databases">
        <authorList>
            <person name="Meier V. D."/>
        </authorList>
    </citation>
    <scope>NUCLEOTIDE SEQUENCE</scope>
    <source>
        <strain evidence="2">AVDCRST_MAG94</strain>
    </source>
</reference>
<organism evidence="2">
    <name type="scientific">uncultured Leptolyngbya sp</name>
    <dbReference type="NCBI Taxonomy" id="332963"/>
    <lineage>
        <taxon>Bacteria</taxon>
        <taxon>Bacillati</taxon>
        <taxon>Cyanobacteriota</taxon>
        <taxon>Cyanophyceae</taxon>
        <taxon>Leptolyngbyales</taxon>
        <taxon>Leptolyngbyaceae</taxon>
        <taxon>Leptolyngbya group</taxon>
        <taxon>Leptolyngbya</taxon>
        <taxon>environmental samples</taxon>
    </lineage>
</organism>
<name>A0A6J4MCC8_9CYAN</name>
<accession>A0A6J4MCC8</accession>
<dbReference type="EMBL" id="CADCTY010001049">
    <property type="protein sequence ID" value="CAA9354154.1"/>
    <property type="molecule type" value="Genomic_DNA"/>
</dbReference>
<protein>
    <submittedName>
        <fullName evidence="2">Uncharacterized protein</fullName>
    </submittedName>
</protein>
<evidence type="ECO:0000313" key="2">
    <source>
        <dbReference type="EMBL" id="CAA9354154.1"/>
    </source>
</evidence>